<evidence type="ECO:0000313" key="7">
    <source>
        <dbReference type="Proteomes" id="UP000228934"/>
    </source>
</evidence>
<evidence type="ECO:0000256" key="3">
    <source>
        <dbReference type="ARBA" id="ARBA00022729"/>
    </source>
</evidence>
<keyword evidence="2" id="KW-0433">Leucine-rich repeat</keyword>
<evidence type="ECO:0000259" key="5">
    <source>
        <dbReference type="SMART" id="SM00082"/>
    </source>
</evidence>
<evidence type="ECO:0000256" key="4">
    <source>
        <dbReference type="ARBA" id="ARBA00023170"/>
    </source>
</evidence>
<dbReference type="OrthoDB" id="10031018at2759"/>
<dbReference type="Gene3D" id="3.80.10.10">
    <property type="entry name" value="Ribonuclease Inhibitor"/>
    <property type="match status" value="1"/>
</dbReference>
<dbReference type="Proteomes" id="UP000228934">
    <property type="component" value="Unassembled WGS sequence"/>
</dbReference>
<name>A0A2G9P2E6_AQUCT</name>
<dbReference type="EMBL" id="KV923079">
    <property type="protein sequence ID" value="PIN97449.1"/>
    <property type="molecule type" value="Genomic_DNA"/>
</dbReference>
<dbReference type="PANTHER" id="PTHR45930:SF2">
    <property type="entry name" value="ADHESION G PROTEIN-COUPLED RECEPTOR A3"/>
    <property type="match status" value="1"/>
</dbReference>
<dbReference type="AlphaFoldDB" id="A0A2G9P2E6"/>
<dbReference type="Pfam" id="PF01463">
    <property type="entry name" value="LRRCT"/>
    <property type="match status" value="1"/>
</dbReference>
<dbReference type="PANTHER" id="PTHR45930">
    <property type="entry name" value="G-PROTEIN COUPLED RECEPTOR 124-LIKE PROTEIN"/>
    <property type="match status" value="1"/>
</dbReference>
<evidence type="ECO:0000256" key="1">
    <source>
        <dbReference type="ARBA" id="ARBA00007343"/>
    </source>
</evidence>
<dbReference type="InterPro" id="IPR032675">
    <property type="entry name" value="LRR_dom_sf"/>
</dbReference>
<keyword evidence="4" id="KW-0675">Receptor</keyword>
<gene>
    <name evidence="6" type="ORF">AB205_0111980</name>
</gene>
<dbReference type="SMART" id="SM00082">
    <property type="entry name" value="LRRCT"/>
    <property type="match status" value="1"/>
</dbReference>
<keyword evidence="7" id="KW-1185">Reference proteome</keyword>
<protein>
    <recommendedName>
        <fullName evidence="5">LRRCT domain-containing protein</fullName>
    </recommendedName>
</protein>
<dbReference type="GO" id="GO:0007166">
    <property type="term" value="P:cell surface receptor signaling pathway"/>
    <property type="evidence" value="ECO:0007669"/>
    <property type="project" value="TreeGrafter"/>
</dbReference>
<keyword evidence="3" id="KW-0732">Signal</keyword>
<accession>A0A2G9P2E6</accession>
<dbReference type="InterPro" id="IPR051963">
    <property type="entry name" value="Adhesion_GPCR_A"/>
</dbReference>
<feature type="domain" description="LRRCT" evidence="5">
    <location>
        <begin position="18"/>
        <end position="65"/>
    </location>
</feature>
<sequence length="106" mass="12252">MFQGLPNLVRLEFQTDYLLCDCNLLWMVRWIKAKNITVRETKCSYPKALQGQPIAALKPEQLTCGNVLFSNVYFTFHPQLSFLGHSDDLKIPQYNQQLHLHDGVLS</sequence>
<reference evidence="7" key="1">
    <citation type="journal article" date="2017" name="Nat. Commun.">
        <title>The North American bullfrog draft genome provides insight into hormonal regulation of long noncoding RNA.</title>
        <authorList>
            <person name="Hammond S.A."/>
            <person name="Warren R.L."/>
            <person name="Vandervalk B.P."/>
            <person name="Kucuk E."/>
            <person name="Khan H."/>
            <person name="Gibb E.A."/>
            <person name="Pandoh P."/>
            <person name="Kirk H."/>
            <person name="Zhao Y."/>
            <person name="Jones M."/>
            <person name="Mungall A.J."/>
            <person name="Coope R."/>
            <person name="Pleasance S."/>
            <person name="Moore R.A."/>
            <person name="Holt R.A."/>
            <person name="Round J.M."/>
            <person name="Ohora S."/>
            <person name="Walle B.V."/>
            <person name="Veldhoen N."/>
            <person name="Helbing C.C."/>
            <person name="Birol I."/>
        </authorList>
    </citation>
    <scope>NUCLEOTIDE SEQUENCE [LARGE SCALE GENOMIC DNA]</scope>
</reference>
<evidence type="ECO:0000256" key="2">
    <source>
        <dbReference type="ARBA" id="ARBA00022614"/>
    </source>
</evidence>
<proteinExistence type="inferred from homology"/>
<organism evidence="6 7">
    <name type="scientific">Aquarana catesbeiana</name>
    <name type="common">American bullfrog</name>
    <name type="synonym">Rana catesbeiana</name>
    <dbReference type="NCBI Taxonomy" id="8400"/>
    <lineage>
        <taxon>Eukaryota</taxon>
        <taxon>Metazoa</taxon>
        <taxon>Chordata</taxon>
        <taxon>Craniata</taxon>
        <taxon>Vertebrata</taxon>
        <taxon>Euteleostomi</taxon>
        <taxon>Amphibia</taxon>
        <taxon>Batrachia</taxon>
        <taxon>Anura</taxon>
        <taxon>Neobatrachia</taxon>
        <taxon>Ranoidea</taxon>
        <taxon>Ranidae</taxon>
        <taxon>Aquarana</taxon>
    </lineage>
</organism>
<evidence type="ECO:0000313" key="6">
    <source>
        <dbReference type="EMBL" id="PIN97449.1"/>
    </source>
</evidence>
<dbReference type="SUPFAM" id="SSF52058">
    <property type="entry name" value="L domain-like"/>
    <property type="match status" value="1"/>
</dbReference>
<dbReference type="GO" id="GO:0009897">
    <property type="term" value="C:external side of plasma membrane"/>
    <property type="evidence" value="ECO:0007669"/>
    <property type="project" value="TreeGrafter"/>
</dbReference>
<dbReference type="InterPro" id="IPR000483">
    <property type="entry name" value="Cys-rich_flank_reg_C"/>
</dbReference>
<comment type="similarity">
    <text evidence="1">Belongs to the G-protein coupled receptor 2 family. Adhesion G-protein coupled receptor (ADGR) subfamily.</text>
</comment>